<evidence type="ECO:0000256" key="5">
    <source>
        <dbReference type="ARBA" id="ARBA00022475"/>
    </source>
</evidence>
<dbReference type="InterPro" id="IPR001708">
    <property type="entry name" value="YidC/ALB3/OXA1/COX18"/>
</dbReference>
<dbReference type="CDD" id="cd20070">
    <property type="entry name" value="5TM_YidC_Alb3"/>
    <property type="match status" value="1"/>
</dbReference>
<keyword evidence="10" id="KW-0143">Chaperone</keyword>
<evidence type="ECO:0000313" key="19">
    <source>
        <dbReference type="EMBL" id="PKV81638.1"/>
    </source>
</evidence>
<dbReference type="GO" id="GO:0051205">
    <property type="term" value="P:protein insertion into membrane"/>
    <property type="evidence" value="ECO:0007669"/>
    <property type="project" value="TreeGrafter"/>
</dbReference>
<name>A0A2N3VJ18_9NOCA</name>
<sequence>MLDVVYFPVSAVLWCWHQLFAIPLGAASGLAWLLAVIALVVTVRALLVRTAFRQARSQRVLRSLQPRMEAIRRAHRDDPRAQAEKIRLLHREHNVSMFAGFVPLIAQGLVFLGLFHVLRSFDRTGAYAVGPFTSTDSPLSVEVNNATANYLFGAPEVRAFLDARLFGAPLSATLSGAGDVVVAVAALAIPLVLIAALATHFTARLTPAVGDNSTTAIMRTLSLWVFPAGALVSGAVLPVVVLTYFATNALWTCGQQYLIRRTLAAEESATKALVTTAARAAAPRPGVKPQRRKR</sequence>
<gene>
    <name evidence="19" type="ORF">ATK86_6107</name>
</gene>
<dbReference type="InterPro" id="IPR047196">
    <property type="entry name" value="YidC_ALB_C"/>
</dbReference>
<keyword evidence="9 17" id="KW-0472">Membrane</keyword>
<dbReference type="Pfam" id="PF02096">
    <property type="entry name" value="60KD_IMP"/>
    <property type="match status" value="1"/>
</dbReference>
<evidence type="ECO:0000256" key="14">
    <source>
        <dbReference type="ARBA" id="ARBA00033245"/>
    </source>
</evidence>
<evidence type="ECO:0000256" key="10">
    <source>
        <dbReference type="ARBA" id="ARBA00023186"/>
    </source>
</evidence>
<dbReference type="PANTHER" id="PTHR12428:SF65">
    <property type="entry name" value="CYTOCHROME C OXIDASE ASSEMBLY PROTEIN COX18, MITOCHONDRIAL"/>
    <property type="match status" value="1"/>
</dbReference>
<dbReference type="GO" id="GO:0032977">
    <property type="term" value="F:membrane insertase activity"/>
    <property type="evidence" value="ECO:0007669"/>
    <property type="project" value="InterPro"/>
</dbReference>
<evidence type="ECO:0000256" key="4">
    <source>
        <dbReference type="ARBA" id="ARBA00022448"/>
    </source>
</evidence>
<feature type="transmembrane region" description="Helical" evidence="17">
    <location>
        <begin position="31"/>
        <end position="52"/>
    </location>
</feature>
<dbReference type="GO" id="GO:0015031">
    <property type="term" value="P:protein transport"/>
    <property type="evidence" value="ECO:0007669"/>
    <property type="project" value="UniProtKB-KW"/>
</dbReference>
<dbReference type="NCBIfam" id="TIGR03592">
    <property type="entry name" value="yidC_oxa1_cterm"/>
    <property type="match status" value="1"/>
</dbReference>
<evidence type="ECO:0000256" key="6">
    <source>
        <dbReference type="ARBA" id="ARBA00022692"/>
    </source>
</evidence>
<evidence type="ECO:0000256" key="16">
    <source>
        <dbReference type="RuleBase" id="RU003945"/>
    </source>
</evidence>
<feature type="transmembrane region" description="Helical" evidence="17">
    <location>
        <begin position="95"/>
        <end position="118"/>
    </location>
</feature>
<evidence type="ECO:0000256" key="1">
    <source>
        <dbReference type="ARBA" id="ARBA00004651"/>
    </source>
</evidence>
<evidence type="ECO:0000256" key="12">
    <source>
        <dbReference type="ARBA" id="ARBA00026028"/>
    </source>
</evidence>
<dbReference type="GO" id="GO:0005886">
    <property type="term" value="C:plasma membrane"/>
    <property type="evidence" value="ECO:0007669"/>
    <property type="project" value="UniProtKB-SubCell"/>
</dbReference>
<feature type="transmembrane region" description="Helical" evidence="17">
    <location>
        <begin position="180"/>
        <end position="203"/>
    </location>
</feature>
<evidence type="ECO:0000256" key="13">
    <source>
        <dbReference type="ARBA" id="ARBA00031538"/>
    </source>
</evidence>
<comment type="caution">
    <text evidence="19">The sequence shown here is derived from an EMBL/GenBank/DDBJ whole genome shotgun (WGS) entry which is preliminary data.</text>
</comment>
<keyword evidence="20" id="KW-1185">Reference proteome</keyword>
<evidence type="ECO:0000256" key="9">
    <source>
        <dbReference type="ARBA" id="ARBA00023136"/>
    </source>
</evidence>
<comment type="similarity">
    <text evidence="2">Belongs to the OXA1/ALB3/YidC family. Type 1 subfamily.</text>
</comment>
<dbReference type="EMBL" id="PJMW01000002">
    <property type="protein sequence ID" value="PKV81638.1"/>
    <property type="molecule type" value="Genomic_DNA"/>
</dbReference>
<comment type="subcellular location">
    <subcellularLocation>
        <location evidence="1">Cell membrane</location>
        <topology evidence="1">Multi-pass membrane protein</topology>
    </subcellularLocation>
    <subcellularLocation>
        <location evidence="16">Membrane</location>
        <topology evidence="16">Multi-pass membrane protein</topology>
    </subcellularLocation>
</comment>
<dbReference type="NCBIfam" id="NF002899">
    <property type="entry name" value="PRK03449.1"/>
    <property type="match status" value="1"/>
</dbReference>
<dbReference type="AlphaFoldDB" id="A0A2N3VJ18"/>
<dbReference type="PANTHER" id="PTHR12428">
    <property type="entry name" value="OXA1"/>
    <property type="match status" value="1"/>
</dbReference>
<evidence type="ECO:0000256" key="7">
    <source>
        <dbReference type="ARBA" id="ARBA00022927"/>
    </source>
</evidence>
<feature type="transmembrane region" description="Helical" evidence="17">
    <location>
        <begin position="223"/>
        <end position="246"/>
    </location>
</feature>
<evidence type="ECO:0000259" key="18">
    <source>
        <dbReference type="Pfam" id="PF02096"/>
    </source>
</evidence>
<evidence type="ECO:0000256" key="2">
    <source>
        <dbReference type="ARBA" id="ARBA00010527"/>
    </source>
</evidence>
<evidence type="ECO:0000313" key="20">
    <source>
        <dbReference type="Proteomes" id="UP000233766"/>
    </source>
</evidence>
<dbReference type="Proteomes" id="UP000233766">
    <property type="component" value="Unassembled WGS sequence"/>
</dbReference>
<dbReference type="RefSeq" id="WP_101467322.1">
    <property type="nucleotide sequence ID" value="NZ_PJMW01000002.1"/>
</dbReference>
<organism evidence="19 20">
    <name type="scientific">Nocardia fluminea</name>
    <dbReference type="NCBI Taxonomy" id="134984"/>
    <lineage>
        <taxon>Bacteria</taxon>
        <taxon>Bacillati</taxon>
        <taxon>Actinomycetota</taxon>
        <taxon>Actinomycetes</taxon>
        <taxon>Mycobacteriales</taxon>
        <taxon>Nocardiaceae</taxon>
        <taxon>Nocardia</taxon>
    </lineage>
</organism>
<evidence type="ECO:0000256" key="17">
    <source>
        <dbReference type="SAM" id="Phobius"/>
    </source>
</evidence>
<evidence type="ECO:0000256" key="8">
    <source>
        <dbReference type="ARBA" id="ARBA00022989"/>
    </source>
</evidence>
<keyword evidence="7" id="KW-0653">Protein transport</keyword>
<comment type="function">
    <text evidence="11">Required for the insertion and/or proper folding and/or complex formation of integral membrane proteins into the membrane. Involved in integration of membrane proteins that insert both dependently and independently of the Sec translocase complex, as well as at least some lipoproteins. Aids folding of multispanning membrane proteins.</text>
</comment>
<proteinExistence type="inferred from homology"/>
<keyword evidence="4" id="KW-0813">Transport</keyword>
<keyword evidence="8 17" id="KW-1133">Transmembrane helix</keyword>
<keyword evidence="5" id="KW-1003">Cell membrane</keyword>
<evidence type="ECO:0000256" key="11">
    <source>
        <dbReference type="ARBA" id="ARBA00025034"/>
    </source>
</evidence>
<comment type="subunit">
    <text evidence="12">Interacts with the Sec translocase complex via SecD. Specifically interacts with transmembrane segments of nascent integral membrane proteins during membrane integration.</text>
</comment>
<dbReference type="InterPro" id="IPR028055">
    <property type="entry name" value="YidC/Oxa/ALB_C"/>
</dbReference>
<dbReference type="OrthoDB" id="9780552at2"/>
<evidence type="ECO:0000256" key="15">
    <source>
        <dbReference type="ARBA" id="ARBA00033342"/>
    </source>
</evidence>
<feature type="domain" description="Membrane insertase YidC/Oxa/ALB C-terminal" evidence="18">
    <location>
        <begin position="32"/>
        <end position="261"/>
    </location>
</feature>
<reference evidence="19 20" key="1">
    <citation type="submission" date="2017-12" db="EMBL/GenBank/DDBJ databases">
        <title>Sequencing the genomes of 1000 Actinobacteria strains.</title>
        <authorList>
            <person name="Klenk H.-P."/>
        </authorList>
    </citation>
    <scope>NUCLEOTIDE SEQUENCE [LARGE SCALE GENOMIC DNA]</scope>
    <source>
        <strain evidence="19 20">DSM 44489</strain>
    </source>
</reference>
<evidence type="ECO:0000256" key="3">
    <source>
        <dbReference type="ARBA" id="ARBA00015325"/>
    </source>
</evidence>
<accession>A0A2N3VJ18</accession>
<protein>
    <recommendedName>
        <fullName evidence="3">Membrane protein insertase YidC</fullName>
    </recommendedName>
    <alternativeName>
        <fullName evidence="15">Foldase YidC</fullName>
    </alternativeName>
    <alternativeName>
        <fullName evidence="14">Membrane integrase YidC</fullName>
    </alternativeName>
    <alternativeName>
        <fullName evidence="13">Membrane protein YidC</fullName>
    </alternativeName>
</protein>
<keyword evidence="6 16" id="KW-0812">Transmembrane</keyword>